<organism evidence="1 3">
    <name type="scientific">Gossypium arboreum</name>
    <name type="common">Tree cotton</name>
    <name type="synonym">Gossypium nanking</name>
    <dbReference type="NCBI Taxonomy" id="29729"/>
    <lineage>
        <taxon>Eukaryota</taxon>
        <taxon>Viridiplantae</taxon>
        <taxon>Streptophyta</taxon>
        <taxon>Embryophyta</taxon>
        <taxon>Tracheophyta</taxon>
        <taxon>Spermatophyta</taxon>
        <taxon>Magnoliopsida</taxon>
        <taxon>eudicotyledons</taxon>
        <taxon>Gunneridae</taxon>
        <taxon>Pentapetalae</taxon>
        <taxon>rosids</taxon>
        <taxon>malvids</taxon>
        <taxon>Malvales</taxon>
        <taxon>Malvaceae</taxon>
        <taxon>Malvoideae</taxon>
        <taxon>Gossypium</taxon>
    </lineage>
</organism>
<evidence type="ECO:0000313" key="1">
    <source>
        <dbReference type="EMBL" id="KHG17923.1"/>
    </source>
</evidence>
<reference evidence="3" key="2">
    <citation type="submission" date="2014-09" db="EMBL/GenBank/DDBJ databases">
        <authorList>
            <person name="Mudge J."/>
            <person name="Ramaraj T."/>
            <person name="Lindquist I.E."/>
            <person name="Bharti A.K."/>
            <person name="Sundararajan A."/>
            <person name="Cameron C.T."/>
            <person name="Woodward J.E."/>
            <person name="May G.D."/>
            <person name="Brubaker C."/>
            <person name="Broadhvest J."/>
            <person name="Wilkins T.A."/>
        </authorList>
    </citation>
    <scope>NUCLEOTIDE SEQUENCE</scope>
    <source>
        <strain evidence="3">cv. AKA8401</strain>
    </source>
</reference>
<dbReference type="EMBL" id="KN409368">
    <property type="protein sequence ID" value="KHG17923.1"/>
    <property type="molecule type" value="Genomic_DNA"/>
</dbReference>
<sequence>MDKSASLE</sequence>
<name>A0A0B0NTT7_GOSAR</name>
<evidence type="ECO:0000313" key="2">
    <source>
        <dbReference type="EMBL" id="KHG20631.1"/>
    </source>
</evidence>
<dbReference type="EMBL" id="KN416232">
    <property type="protein sequence ID" value="KHG20631.1"/>
    <property type="molecule type" value="Genomic_DNA"/>
</dbReference>
<protein>
    <submittedName>
        <fullName evidence="1">Uncharacterized protein</fullName>
    </submittedName>
</protein>
<proteinExistence type="predicted"/>
<dbReference type="Proteomes" id="UP000032142">
    <property type="component" value="Unassembled WGS sequence"/>
</dbReference>
<accession>A0A0B0NTT7</accession>
<keyword evidence="3" id="KW-1185">Reference proteome</keyword>
<reference evidence="1" key="1">
    <citation type="submission" date="2014-09" db="EMBL/GenBank/DDBJ databases">
        <title>G. arboreum L. cv. AKA8401 A2 genome assembly version 1.0.</title>
        <authorList>
            <person name="Mudge J."/>
            <person name="Ramaraj T."/>
            <person name="Lindquist I.E."/>
            <person name="Bharti A.K."/>
            <person name="Sundararajan A."/>
            <person name="Cameron C.T."/>
            <person name="Woodward J.E."/>
            <person name="May G.D."/>
            <person name="Brubaker C."/>
            <person name="Broadhvest J."/>
            <person name="Wilkins T.A."/>
        </authorList>
    </citation>
    <scope>NUCLEOTIDE SEQUENCE</scope>
</reference>
<evidence type="ECO:0000313" key="3">
    <source>
        <dbReference type="Proteomes" id="UP000032142"/>
    </source>
</evidence>
<gene>
    <name evidence="1" type="ORF">F383_22142</name>
    <name evidence="2" type="ORF">F383_24709</name>
</gene>